<evidence type="ECO:0000256" key="1">
    <source>
        <dbReference type="SAM" id="Phobius"/>
    </source>
</evidence>
<protein>
    <submittedName>
        <fullName evidence="2">Uncharacterized protein</fullName>
    </submittedName>
</protein>
<name>A0A1B6DH75_9HEMI</name>
<proteinExistence type="predicted"/>
<dbReference type="AlphaFoldDB" id="A0A1B6DH75"/>
<dbReference type="EMBL" id="GEDC01012265">
    <property type="protein sequence ID" value="JAS25033.1"/>
    <property type="molecule type" value="Transcribed_RNA"/>
</dbReference>
<reference evidence="2" key="1">
    <citation type="submission" date="2015-12" db="EMBL/GenBank/DDBJ databases">
        <title>De novo transcriptome assembly of four potential Pierce s Disease insect vectors from Arizona vineyards.</title>
        <authorList>
            <person name="Tassone E.E."/>
        </authorList>
    </citation>
    <scope>NUCLEOTIDE SEQUENCE</scope>
</reference>
<feature type="transmembrane region" description="Helical" evidence="1">
    <location>
        <begin position="105"/>
        <end position="124"/>
    </location>
</feature>
<sequence length="126" mass="15133">MMAVLRKKNVYEESQALGKDENVAFLLPQRTSPPPKEAPPRRWVKTHDLDDFEVIDDLPEEDKNTIRRLKYFDFRRKKPLKYLMTREISRYFDRETYLKTSFKEMILFIGFLIILCLIHSKGGFKM</sequence>
<evidence type="ECO:0000313" key="2">
    <source>
        <dbReference type="EMBL" id="JAS25033.1"/>
    </source>
</evidence>
<accession>A0A1B6DH75</accession>
<keyword evidence="1" id="KW-0472">Membrane</keyword>
<organism evidence="2">
    <name type="scientific">Clastoptera arizonana</name>
    <name type="common">Arizona spittle bug</name>
    <dbReference type="NCBI Taxonomy" id="38151"/>
    <lineage>
        <taxon>Eukaryota</taxon>
        <taxon>Metazoa</taxon>
        <taxon>Ecdysozoa</taxon>
        <taxon>Arthropoda</taxon>
        <taxon>Hexapoda</taxon>
        <taxon>Insecta</taxon>
        <taxon>Pterygota</taxon>
        <taxon>Neoptera</taxon>
        <taxon>Paraneoptera</taxon>
        <taxon>Hemiptera</taxon>
        <taxon>Auchenorrhyncha</taxon>
        <taxon>Cercopoidea</taxon>
        <taxon>Clastopteridae</taxon>
        <taxon>Clastoptera</taxon>
    </lineage>
</organism>
<gene>
    <name evidence="2" type="ORF">g.40323</name>
</gene>
<keyword evidence="1" id="KW-1133">Transmembrane helix</keyword>
<keyword evidence="1" id="KW-0812">Transmembrane</keyword>